<proteinExistence type="predicted"/>
<evidence type="ECO:0000259" key="1">
    <source>
        <dbReference type="Pfam" id="PF08241"/>
    </source>
</evidence>
<reference evidence="2" key="1">
    <citation type="submission" date="2019-08" db="EMBL/GenBank/DDBJ databases">
        <authorList>
            <person name="Kucharzyk K."/>
            <person name="Murdoch R.W."/>
            <person name="Higgins S."/>
            <person name="Loffler F."/>
        </authorList>
    </citation>
    <scope>NUCLEOTIDE SEQUENCE</scope>
</reference>
<dbReference type="InterPro" id="IPR013216">
    <property type="entry name" value="Methyltransf_11"/>
</dbReference>
<name>A0A644SVB3_9ZZZZ</name>
<comment type="caution">
    <text evidence="2">The sequence shown here is derived from an EMBL/GenBank/DDBJ whole genome shotgun (WGS) entry which is preliminary data.</text>
</comment>
<dbReference type="EMBL" id="VSSQ01000006">
    <property type="protein sequence ID" value="MPL58207.1"/>
    <property type="molecule type" value="Genomic_DNA"/>
</dbReference>
<dbReference type="InterPro" id="IPR029063">
    <property type="entry name" value="SAM-dependent_MTases_sf"/>
</dbReference>
<gene>
    <name evidence="2" type="ORF">SDC9_03738</name>
</gene>
<dbReference type="Gene3D" id="3.40.50.150">
    <property type="entry name" value="Vaccinia Virus protein VP39"/>
    <property type="match status" value="1"/>
</dbReference>
<evidence type="ECO:0000313" key="2">
    <source>
        <dbReference type="EMBL" id="MPL58207.1"/>
    </source>
</evidence>
<protein>
    <recommendedName>
        <fullName evidence="1">Methyltransferase type 11 domain-containing protein</fullName>
    </recommendedName>
</protein>
<dbReference type="CDD" id="cd02440">
    <property type="entry name" value="AdoMet_MTases"/>
    <property type="match status" value="1"/>
</dbReference>
<feature type="domain" description="Methyltransferase type 11" evidence="1">
    <location>
        <begin position="79"/>
        <end position="120"/>
    </location>
</feature>
<dbReference type="Pfam" id="PF08241">
    <property type="entry name" value="Methyltransf_11"/>
    <property type="match status" value="1"/>
</dbReference>
<sequence>MFLQYGADNRKNARCPHCGSLERDRLTFLIFKNVVNVFQENVKLLHINPKYIFSDLFEKHSNIDHWPVEINKKDKNSNYFDIEDMAYKNNSFDVVFLSHVLEYLPNDMRALEEIYRVIKPAKTGAYVVIVSPIFKNLDKTEEREFNGQMKPVRSYGIDFSNRLKSIGFHVQKYDKFDLIEEKYLNMYGIFYNS</sequence>
<accession>A0A644SVB3</accession>
<dbReference type="SUPFAM" id="SSF53335">
    <property type="entry name" value="S-adenosyl-L-methionine-dependent methyltransferases"/>
    <property type="match status" value="1"/>
</dbReference>
<organism evidence="2">
    <name type="scientific">bioreactor metagenome</name>
    <dbReference type="NCBI Taxonomy" id="1076179"/>
    <lineage>
        <taxon>unclassified sequences</taxon>
        <taxon>metagenomes</taxon>
        <taxon>ecological metagenomes</taxon>
    </lineage>
</organism>
<dbReference type="AlphaFoldDB" id="A0A644SVB3"/>
<dbReference type="GO" id="GO:0008757">
    <property type="term" value="F:S-adenosylmethionine-dependent methyltransferase activity"/>
    <property type="evidence" value="ECO:0007669"/>
    <property type="project" value="InterPro"/>
</dbReference>